<organism evidence="4">
    <name type="scientific">Anisakis simplex</name>
    <name type="common">Herring worm</name>
    <dbReference type="NCBI Taxonomy" id="6269"/>
    <lineage>
        <taxon>Eukaryota</taxon>
        <taxon>Metazoa</taxon>
        <taxon>Ecdysozoa</taxon>
        <taxon>Nematoda</taxon>
        <taxon>Chromadorea</taxon>
        <taxon>Rhabditida</taxon>
        <taxon>Spirurina</taxon>
        <taxon>Ascaridomorpha</taxon>
        <taxon>Ascaridoidea</taxon>
        <taxon>Anisakidae</taxon>
        <taxon>Anisakis</taxon>
        <taxon>Anisakis simplex complex</taxon>
    </lineage>
</organism>
<reference evidence="4" key="1">
    <citation type="submission" date="2017-02" db="UniProtKB">
        <authorList>
            <consortium name="WormBaseParasite"/>
        </authorList>
    </citation>
    <scope>IDENTIFICATION</scope>
</reference>
<evidence type="ECO:0000313" key="3">
    <source>
        <dbReference type="Proteomes" id="UP000267096"/>
    </source>
</evidence>
<sequence length="80" mass="8688">MTSVFVLFGFVAFIVIMSNAAILNIAKEPVSSDSEAAASENGFSAEDVHAASRPLDKRAQTFVRFGKRAQTFIRFGRDAC</sequence>
<dbReference type="AlphaFoldDB" id="A0A0M3JXP9"/>
<keyword evidence="1" id="KW-0732">Signal</keyword>
<dbReference type="WBParaSite" id="ASIM_0001313701-mRNA-1">
    <property type="protein sequence ID" value="ASIM_0001313701-mRNA-1"/>
    <property type="gene ID" value="ASIM_0001313701"/>
</dbReference>
<dbReference type="OrthoDB" id="5813613at2759"/>
<accession>A0A0M3JXP9</accession>
<name>A0A0M3JXP9_ANISI</name>
<gene>
    <name evidence="2" type="ORF">ASIM_LOCUS12603</name>
</gene>
<feature type="chain" id="PRO_5043121100" evidence="1">
    <location>
        <begin position="21"/>
        <end position="80"/>
    </location>
</feature>
<feature type="signal peptide" evidence="1">
    <location>
        <begin position="1"/>
        <end position="20"/>
    </location>
</feature>
<reference evidence="2 3" key="2">
    <citation type="submission" date="2018-11" db="EMBL/GenBank/DDBJ databases">
        <authorList>
            <consortium name="Pathogen Informatics"/>
        </authorList>
    </citation>
    <scope>NUCLEOTIDE SEQUENCE [LARGE SCALE GENOMIC DNA]</scope>
</reference>
<evidence type="ECO:0000256" key="1">
    <source>
        <dbReference type="SAM" id="SignalP"/>
    </source>
</evidence>
<evidence type="ECO:0000313" key="4">
    <source>
        <dbReference type="WBParaSite" id="ASIM_0001313701-mRNA-1"/>
    </source>
</evidence>
<evidence type="ECO:0000313" key="2">
    <source>
        <dbReference type="EMBL" id="VDK47738.1"/>
    </source>
</evidence>
<proteinExistence type="predicted"/>
<keyword evidence="3" id="KW-1185">Reference proteome</keyword>
<protein>
    <submittedName>
        <fullName evidence="4">Secreted protein</fullName>
    </submittedName>
</protein>
<dbReference type="Proteomes" id="UP000267096">
    <property type="component" value="Unassembled WGS sequence"/>
</dbReference>
<dbReference type="EMBL" id="UYRR01031216">
    <property type="protein sequence ID" value="VDK47738.1"/>
    <property type="molecule type" value="Genomic_DNA"/>
</dbReference>